<feature type="domain" description="SSD" evidence="9">
    <location>
        <begin position="519"/>
        <end position="686"/>
    </location>
</feature>
<evidence type="ECO:0000256" key="3">
    <source>
        <dbReference type="ARBA" id="ARBA00022475"/>
    </source>
</evidence>
<protein>
    <submittedName>
        <fullName evidence="10">RND superfamily putative drug exporter</fullName>
    </submittedName>
</protein>
<dbReference type="Gene3D" id="1.20.1640.10">
    <property type="entry name" value="Multidrug efflux transporter AcrB transmembrane domain"/>
    <property type="match status" value="2"/>
</dbReference>
<feature type="transmembrane region" description="Helical" evidence="8">
    <location>
        <begin position="270"/>
        <end position="296"/>
    </location>
</feature>
<keyword evidence="4 8" id="KW-0812">Transmembrane</keyword>
<dbReference type="InterPro" id="IPR000731">
    <property type="entry name" value="SSD"/>
</dbReference>
<feature type="transmembrane region" description="Helical" evidence="8">
    <location>
        <begin position="302"/>
        <end position="328"/>
    </location>
</feature>
<feature type="transmembrane region" description="Helical" evidence="8">
    <location>
        <begin position="363"/>
        <end position="381"/>
    </location>
</feature>
<keyword evidence="6 8" id="KW-0472">Membrane</keyword>
<feature type="transmembrane region" description="Helical" evidence="8">
    <location>
        <begin position="662"/>
        <end position="687"/>
    </location>
</feature>
<dbReference type="PRINTS" id="PR00702">
    <property type="entry name" value="ACRIFLAVINRP"/>
</dbReference>
<dbReference type="GO" id="GO:0022857">
    <property type="term" value="F:transmembrane transporter activity"/>
    <property type="evidence" value="ECO:0007669"/>
    <property type="project" value="InterPro"/>
</dbReference>
<dbReference type="PROSITE" id="PS50156">
    <property type="entry name" value="SSD"/>
    <property type="match status" value="2"/>
</dbReference>
<dbReference type="PANTHER" id="PTHR33406:SF11">
    <property type="entry name" value="MEMBRANE PROTEIN SCO6666-RELATED"/>
    <property type="match status" value="1"/>
</dbReference>
<feature type="transmembrane region" description="Helical" evidence="8">
    <location>
        <begin position="229"/>
        <end position="249"/>
    </location>
</feature>
<dbReference type="Pfam" id="PF03176">
    <property type="entry name" value="MMPL"/>
    <property type="match status" value="2"/>
</dbReference>
<evidence type="ECO:0000256" key="2">
    <source>
        <dbReference type="ARBA" id="ARBA00010157"/>
    </source>
</evidence>
<evidence type="ECO:0000313" key="11">
    <source>
        <dbReference type="Proteomes" id="UP000578112"/>
    </source>
</evidence>
<organism evidence="10 11">
    <name type="scientific">Actinoplanes digitatis</name>
    <dbReference type="NCBI Taxonomy" id="1868"/>
    <lineage>
        <taxon>Bacteria</taxon>
        <taxon>Bacillati</taxon>
        <taxon>Actinomycetota</taxon>
        <taxon>Actinomycetes</taxon>
        <taxon>Micromonosporales</taxon>
        <taxon>Micromonosporaceae</taxon>
        <taxon>Actinoplanes</taxon>
    </lineage>
</organism>
<evidence type="ECO:0000313" key="10">
    <source>
        <dbReference type="EMBL" id="MBB4762367.1"/>
    </source>
</evidence>
<keyword evidence="5 8" id="KW-1133">Transmembrane helix</keyword>
<comment type="subcellular location">
    <subcellularLocation>
        <location evidence="1">Cell membrane</location>
        <topology evidence="1">Multi-pass membrane protein</topology>
    </subcellularLocation>
</comment>
<dbReference type="PANTHER" id="PTHR33406">
    <property type="entry name" value="MEMBRANE PROTEIN MJ1562-RELATED"/>
    <property type="match status" value="1"/>
</dbReference>
<comment type="caution">
    <text evidence="10">The sequence shown here is derived from an EMBL/GenBank/DDBJ whole genome shotgun (WGS) entry which is preliminary data.</text>
</comment>
<dbReference type="AlphaFoldDB" id="A0A7W7MQ48"/>
<evidence type="ECO:0000256" key="7">
    <source>
        <dbReference type="SAM" id="MobiDB-lite"/>
    </source>
</evidence>
<proteinExistence type="inferred from homology"/>
<dbReference type="Proteomes" id="UP000578112">
    <property type="component" value="Unassembled WGS sequence"/>
</dbReference>
<feature type="region of interest" description="Disordered" evidence="7">
    <location>
        <begin position="712"/>
        <end position="731"/>
    </location>
</feature>
<feature type="transmembrane region" description="Helical" evidence="8">
    <location>
        <begin position="550"/>
        <end position="571"/>
    </location>
</feature>
<dbReference type="RefSeq" id="WP_184993415.1">
    <property type="nucleotide sequence ID" value="NZ_BOMK01000012.1"/>
</dbReference>
<dbReference type="GO" id="GO:0005886">
    <property type="term" value="C:plasma membrane"/>
    <property type="evidence" value="ECO:0007669"/>
    <property type="project" value="UniProtKB-SubCell"/>
</dbReference>
<evidence type="ECO:0000256" key="5">
    <source>
        <dbReference type="ARBA" id="ARBA00022989"/>
    </source>
</evidence>
<name>A0A7W7MQ48_9ACTN</name>
<feature type="transmembrane region" description="Helical" evidence="8">
    <location>
        <begin position="205"/>
        <end position="223"/>
    </location>
</feature>
<comment type="similarity">
    <text evidence="2">Belongs to the resistance-nodulation-cell division (RND) (TC 2.A.6) family. MmpL subfamily.</text>
</comment>
<reference evidence="10 11" key="1">
    <citation type="submission" date="2020-08" db="EMBL/GenBank/DDBJ databases">
        <title>Sequencing the genomes of 1000 actinobacteria strains.</title>
        <authorList>
            <person name="Klenk H.-P."/>
        </authorList>
    </citation>
    <scope>NUCLEOTIDE SEQUENCE [LARGE SCALE GENOMIC DNA]</scope>
    <source>
        <strain evidence="10 11">DSM 43149</strain>
    </source>
</reference>
<evidence type="ECO:0000259" key="9">
    <source>
        <dbReference type="PROSITE" id="PS50156"/>
    </source>
</evidence>
<feature type="transmembrane region" description="Helical" evidence="8">
    <location>
        <begin position="583"/>
        <end position="602"/>
    </location>
</feature>
<evidence type="ECO:0000256" key="1">
    <source>
        <dbReference type="ARBA" id="ARBA00004651"/>
    </source>
</evidence>
<dbReference type="InterPro" id="IPR050545">
    <property type="entry name" value="Mycobact_MmpL"/>
</dbReference>
<keyword evidence="11" id="KW-1185">Reference proteome</keyword>
<feature type="domain" description="SSD" evidence="9">
    <location>
        <begin position="182"/>
        <end position="327"/>
    </location>
</feature>
<feature type="compositionally biased region" description="Basic and acidic residues" evidence="7">
    <location>
        <begin position="712"/>
        <end position="724"/>
    </location>
</feature>
<dbReference type="SUPFAM" id="SSF82866">
    <property type="entry name" value="Multidrug efflux transporter AcrB transmembrane domain"/>
    <property type="match status" value="2"/>
</dbReference>
<evidence type="ECO:0000256" key="6">
    <source>
        <dbReference type="ARBA" id="ARBA00023136"/>
    </source>
</evidence>
<evidence type="ECO:0000256" key="8">
    <source>
        <dbReference type="SAM" id="Phobius"/>
    </source>
</evidence>
<feature type="transmembrane region" description="Helical" evidence="8">
    <location>
        <begin position="178"/>
        <end position="198"/>
    </location>
</feature>
<dbReference type="InterPro" id="IPR004869">
    <property type="entry name" value="MMPL_dom"/>
</dbReference>
<gene>
    <name evidence="10" type="ORF">BJ971_002923</name>
</gene>
<feature type="transmembrane region" description="Helical" evidence="8">
    <location>
        <begin position="519"/>
        <end position="538"/>
    </location>
</feature>
<dbReference type="EMBL" id="JACHNH010000001">
    <property type="protein sequence ID" value="MBB4762367.1"/>
    <property type="molecule type" value="Genomic_DNA"/>
</dbReference>
<evidence type="ECO:0000256" key="4">
    <source>
        <dbReference type="ARBA" id="ARBA00022692"/>
    </source>
</evidence>
<feature type="transmembrane region" description="Helical" evidence="8">
    <location>
        <begin position="623"/>
        <end position="650"/>
    </location>
</feature>
<keyword evidence="3" id="KW-1003">Cell membrane</keyword>
<dbReference type="InterPro" id="IPR001036">
    <property type="entry name" value="Acrflvin-R"/>
</dbReference>
<accession>A0A7W7MQ48</accession>
<sequence>MATYLYRLGRFSFRRRKLILALWLAALALLGVGAATLSGPTSDEFSIPGTQAQEAMDLLAERFPGAAADGARARVVFAAPDGEKLTDDANKAAIAATVARLEGVPDVVTVTDPLRGTVNPAGTVAYAQVTFAVPATALTQDDRDALAAAAGAGRDAGLTVEMGGDAMQEEGGPGNSEVLGILVAAVVLVVTFGSLVAAGLPLLTAILGVAAAMLGIQIASGFVDLGASTSTLALMLGIAVAIDYALFIVSRYRHELTLGRPGEQAAARAVGTAGSAVTFAGLTVVIALSALAVVNIPVLTEMGLAAAFAVVIAVLIALTLLPALLGFAGPRILGRRGRDPEAASDARPTAGLRWARFVTGRPVAILIAAVTGLLVLAVPALDMRLGLPGDNMASPESTQRKAYDTLTDGFGAGFNGPLTVVVDAATSRDPKGAADEAAAVIKGLPGVVAVSPPALNPAGDTAILQVIPSSAPDSAETESLVHAIRDTDDGLRDRVGAGLSVTGTTAVDIDMSDRMGSALLPYLSVIVVLAFLLLTLLFRSLLVPLKAIAGFLLSVVATFGAVVAVFQWGWLNSALGIDQAGPIISMLPIFLIGIVFGLAMDYEVFLVSRMREEHVHGAAPTQAVVSGFAHGARVVTAAAIIMVSVFAGFILSPESLVKSIGFALAVAILFDAFVVRMTIVPAVMTLLGRRAWWLPRWLDRLLPDIDVEGDKLREEPAEPERDPAELVTAGR</sequence>